<dbReference type="EMBL" id="JBBPBK010000009">
    <property type="protein sequence ID" value="KAK9277850.1"/>
    <property type="molecule type" value="Genomic_DNA"/>
</dbReference>
<dbReference type="AlphaFoldDB" id="A0AAP0RIY6"/>
<dbReference type="PANTHER" id="PTHR31066">
    <property type="entry name" value="OS05G0427100 PROTEIN-RELATED"/>
    <property type="match status" value="1"/>
</dbReference>
<reference evidence="3 4" key="1">
    <citation type="journal article" date="2024" name="Plant J.">
        <title>Genome sequences and population genomics reveal climatic adaptation and genomic divergence between two closely related sweetgum species.</title>
        <authorList>
            <person name="Xu W.Q."/>
            <person name="Ren C.Q."/>
            <person name="Zhang X.Y."/>
            <person name="Comes H.P."/>
            <person name="Liu X.H."/>
            <person name="Li Y.G."/>
            <person name="Kettle C.J."/>
            <person name="Jalonen R."/>
            <person name="Gaisberger H."/>
            <person name="Ma Y.Z."/>
            <person name="Qiu Y.X."/>
        </authorList>
    </citation>
    <scope>NUCLEOTIDE SEQUENCE [LARGE SCALE GENOMIC DNA]</scope>
    <source>
        <strain evidence="3">Hangzhou</strain>
    </source>
</reference>
<proteinExistence type="predicted"/>
<dbReference type="InterPro" id="IPR000270">
    <property type="entry name" value="PB1_dom"/>
</dbReference>
<feature type="region of interest" description="Disordered" evidence="1">
    <location>
        <begin position="116"/>
        <end position="137"/>
    </location>
</feature>
<sequence length="189" mass="20855">MVKDSNNSKSTIKFLCSYGGKILPRRTDGKLRYVGGYTRVLAIDPSISYAELMVKLGELCGSPVTMRCQLPSGDLDTLISITSDEDLANVVEEYDRASSSSPHPLKIRAILSPPKSLKTVSSSPSTSSTLDYSSSKSPYSVVCSCGYRNTWPPAGFPVRKDDGYFGHYPRYGHGNPRCLYTVPPWNYRH</sequence>
<name>A0AAP0RIY6_LIQFO</name>
<protein>
    <recommendedName>
        <fullName evidence="2">PB1 domain-containing protein</fullName>
    </recommendedName>
</protein>
<evidence type="ECO:0000256" key="1">
    <source>
        <dbReference type="SAM" id="MobiDB-lite"/>
    </source>
</evidence>
<gene>
    <name evidence="3" type="ORF">L1049_027407</name>
</gene>
<feature type="domain" description="PB1" evidence="2">
    <location>
        <begin position="26"/>
        <end position="112"/>
    </location>
</feature>
<comment type="caution">
    <text evidence="3">The sequence shown here is derived from an EMBL/GenBank/DDBJ whole genome shotgun (WGS) entry which is preliminary data.</text>
</comment>
<dbReference type="Pfam" id="PF00564">
    <property type="entry name" value="PB1"/>
    <property type="match status" value="1"/>
</dbReference>
<evidence type="ECO:0000259" key="2">
    <source>
        <dbReference type="SMART" id="SM00666"/>
    </source>
</evidence>
<dbReference type="PANTHER" id="PTHR31066:SF66">
    <property type="entry name" value="PB1 DOMAIN-CONTAINING PROTEIN"/>
    <property type="match status" value="1"/>
</dbReference>
<dbReference type="SUPFAM" id="SSF54277">
    <property type="entry name" value="CAD &amp; PB1 domains"/>
    <property type="match status" value="1"/>
</dbReference>
<keyword evidence="4" id="KW-1185">Reference proteome</keyword>
<dbReference type="Proteomes" id="UP001415857">
    <property type="component" value="Unassembled WGS sequence"/>
</dbReference>
<evidence type="ECO:0000313" key="3">
    <source>
        <dbReference type="EMBL" id="KAK9277850.1"/>
    </source>
</evidence>
<dbReference type="InterPro" id="IPR053198">
    <property type="entry name" value="Gynoecium_Dev_Regulator"/>
</dbReference>
<organism evidence="3 4">
    <name type="scientific">Liquidambar formosana</name>
    <name type="common">Formosan gum</name>
    <dbReference type="NCBI Taxonomy" id="63359"/>
    <lineage>
        <taxon>Eukaryota</taxon>
        <taxon>Viridiplantae</taxon>
        <taxon>Streptophyta</taxon>
        <taxon>Embryophyta</taxon>
        <taxon>Tracheophyta</taxon>
        <taxon>Spermatophyta</taxon>
        <taxon>Magnoliopsida</taxon>
        <taxon>eudicotyledons</taxon>
        <taxon>Gunneridae</taxon>
        <taxon>Pentapetalae</taxon>
        <taxon>Saxifragales</taxon>
        <taxon>Altingiaceae</taxon>
        <taxon>Liquidambar</taxon>
    </lineage>
</organism>
<dbReference type="Gene3D" id="3.10.20.90">
    <property type="entry name" value="Phosphatidylinositol 3-kinase Catalytic Subunit, Chain A, domain 1"/>
    <property type="match status" value="1"/>
</dbReference>
<dbReference type="SMART" id="SM00666">
    <property type="entry name" value="PB1"/>
    <property type="match status" value="1"/>
</dbReference>
<accession>A0AAP0RIY6</accession>
<evidence type="ECO:0000313" key="4">
    <source>
        <dbReference type="Proteomes" id="UP001415857"/>
    </source>
</evidence>
<dbReference type="CDD" id="cd06410">
    <property type="entry name" value="PB1_UP2"/>
    <property type="match status" value="1"/>
</dbReference>